<keyword evidence="1" id="KW-0496">Mitochondrion</keyword>
<name>A0A8F0FD13_AKKLU</name>
<gene>
    <name evidence="1" type="primary">orf40</name>
</gene>
<geneLocation type="mitochondrion" evidence="1"/>
<dbReference type="AlphaFoldDB" id="A0A8F0FD13"/>
<evidence type="ECO:0000313" key="1">
    <source>
        <dbReference type="EMBL" id="QWK44201.1"/>
    </source>
</evidence>
<sequence length="40" mass="4811">MRISYLQLFIIFCLLLLFLSDLPKLASRIKHKINSYKKNK</sequence>
<dbReference type="EMBL" id="MZ156045">
    <property type="protein sequence ID" value="QWK44201.1"/>
    <property type="molecule type" value="Genomic_DNA"/>
</dbReference>
<organism evidence="1">
    <name type="scientific">Akkesiphycus lubricus</name>
    <name type="common">Brown alga</name>
    <dbReference type="NCBI Taxonomy" id="3022"/>
    <lineage>
        <taxon>Eukaryota</taxon>
        <taxon>Sar</taxon>
        <taxon>Stramenopiles</taxon>
        <taxon>Ochrophyta</taxon>
        <taxon>PX clade</taxon>
        <taxon>Phaeophyceae</taxon>
        <taxon>Laminariales</taxon>
        <taxon>Akkesiphycaceae</taxon>
        <taxon>Akkesiphycus</taxon>
    </lineage>
</organism>
<proteinExistence type="predicted"/>
<protein>
    <submittedName>
        <fullName evidence="1">Uncharacterized protein</fullName>
    </submittedName>
</protein>
<accession>A0A8F0FD13</accession>
<reference evidence="1" key="1">
    <citation type="journal article" date="2021" name="Genome Biol. Evol.">
        <title>Genomic rearrangements and sequence evolution across brown algal organelles.</title>
        <authorList>
            <person name="Starko S."/>
            <person name="Bringloe T.T."/>
            <person name="Gomez M.S."/>
            <person name="Darby H."/>
            <person name="Graham S.W."/>
            <person name="Martone P.T."/>
        </authorList>
    </citation>
    <scope>NUCLEOTIDE SEQUENCE</scope>
</reference>